<dbReference type="InterPro" id="IPR013528">
    <property type="entry name" value="HMG_CoA_synth_N"/>
</dbReference>
<feature type="binding site" evidence="4">
    <location>
        <position position="243"/>
    </location>
    <ligand>
        <name>(3S)-3-hydroxy-3-methylglutaryl-CoA</name>
        <dbReference type="ChEBI" id="CHEBI:43074"/>
    </ligand>
</feature>
<evidence type="ECO:0000256" key="3">
    <source>
        <dbReference type="PIRSR" id="PIRSR611554-1"/>
    </source>
</evidence>
<evidence type="ECO:0000259" key="5">
    <source>
        <dbReference type="Pfam" id="PF01154"/>
    </source>
</evidence>
<dbReference type="AlphaFoldDB" id="A0AAW9HJQ3"/>
<feature type="active site" description="Acyl-thioester intermediate" evidence="3">
    <location>
        <position position="112"/>
    </location>
</feature>
<evidence type="ECO:0000259" key="6">
    <source>
        <dbReference type="Pfam" id="PF08540"/>
    </source>
</evidence>
<evidence type="ECO:0000256" key="2">
    <source>
        <dbReference type="ARBA" id="ARBA00022679"/>
    </source>
</evidence>
<dbReference type="Proteomes" id="UP001281731">
    <property type="component" value="Unassembled WGS sequence"/>
</dbReference>
<feature type="binding site" evidence="4">
    <location>
        <position position="282"/>
    </location>
    <ligand>
        <name>(3S)-3-hydroxy-3-methylglutaryl-CoA</name>
        <dbReference type="ChEBI" id="CHEBI:43074"/>
    </ligand>
</feature>
<feature type="domain" description="Hydroxymethylglutaryl-coenzyme A synthase C-terminal" evidence="6">
    <location>
        <begin position="270"/>
        <end position="355"/>
    </location>
</feature>
<evidence type="ECO:0000256" key="4">
    <source>
        <dbReference type="PIRSR" id="PIRSR611554-2"/>
    </source>
</evidence>
<comment type="similarity">
    <text evidence="1">Belongs to the thiolase-like superfamily. HMG-CoA synthase family.</text>
</comment>
<dbReference type="NCBIfam" id="TIGR01835">
    <property type="entry name" value="HMG-CoA-S_prok"/>
    <property type="match status" value="1"/>
</dbReference>
<dbReference type="Pfam" id="PF08540">
    <property type="entry name" value="HMG_CoA_synt_C"/>
    <property type="match status" value="2"/>
</dbReference>
<organism evidence="7 8">
    <name type="scientific">Actinotignum urinale</name>
    <dbReference type="NCBI Taxonomy" id="190146"/>
    <lineage>
        <taxon>Bacteria</taxon>
        <taxon>Bacillati</taxon>
        <taxon>Actinomycetota</taxon>
        <taxon>Actinomycetes</taxon>
        <taxon>Actinomycetales</taxon>
        <taxon>Actinomycetaceae</taxon>
        <taxon>Actinotignum</taxon>
    </lineage>
</organism>
<keyword evidence="7" id="KW-0012">Acyltransferase</keyword>
<dbReference type="InterPro" id="IPR013746">
    <property type="entry name" value="HMG_CoA_synt_C_dom"/>
</dbReference>
<dbReference type="InterPro" id="IPR016039">
    <property type="entry name" value="Thiolase-like"/>
</dbReference>
<dbReference type="InterPro" id="IPR011554">
    <property type="entry name" value="HMG_CoA_synthase_prok"/>
</dbReference>
<evidence type="ECO:0000256" key="1">
    <source>
        <dbReference type="ARBA" id="ARBA00007061"/>
    </source>
</evidence>
<reference evidence="7" key="1">
    <citation type="submission" date="2023-10" db="EMBL/GenBank/DDBJ databases">
        <title>Whole Genome based description of the genera Actinobaculum and Actinotignum reveals a complex phylogenetic relationship within the species included in the genus Actinotignum.</title>
        <authorList>
            <person name="Jensen C.S."/>
            <person name="Dargis R."/>
            <person name="Kemp M."/>
            <person name="Christensen J.J."/>
        </authorList>
    </citation>
    <scope>NUCLEOTIDE SEQUENCE</scope>
    <source>
        <strain evidence="7">SLA_B511</strain>
    </source>
</reference>
<feature type="domain" description="Hydroxymethylglutaryl-coenzyme A synthase N-terminal" evidence="5">
    <location>
        <begin position="4"/>
        <end position="165"/>
    </location>
</feature>
<proteinExistence type="inferred from homology"/>
<name>A0AAW9HJQ3_9ACTO</name>
<comment type="caution">
    <text evidence="7">The sequence shown here is derived from an EMBL/GenBank/DDBJ whole genome shotgun (WGS) entry which is preliminary data.</text>
</comment>
<dbReference type="PANTHER" id="PTHR43323:SF2">
    <property type="entry name" value="HYDROXYMETHYLGLUTARYL-COA SYNTHASE"/>
    <property type="match status" value="1"/>
</dbReference>
<feature type="active site" description="Proton donor/acceptor" evidence="3">
    <location>
        <position position="234"/>
    </location>
</feature>
<sequence length="399" mass="43076">MVSVGIDALALATTHVQVPLSALADALDVPVGKYHKGLGQERMSIPALDEDAITMGAEAATKLLAHTGTDGIRTLLYASESGVDQSKAGGVFVHGILGLPRHIRTVELKEACYGGTAALQTALAFVARNPEEKALVIASDIARYTTDESGEPTQGAGAVAMLVSANPRLVEIEPVSGVYTLDINDFWRPNDSSTPYVHGHVSMDAYMDAFTGAWDDYRAYGGRDIGEFARFVHHQPFGKMARKAHARLMEYTGVHRQATNDTVNTDDSVIEAGLIYGRHIGNSYTAALYIGLASLLGNDSEDLTHKKIGMFSYGSGAVSEFFCAVPQPGYREVLAQTGADARSVMDMLDARTEVDFRTYRVMHAALRTDSEDFETPSQTTGPYRWAGVQGKIRRYSATS</sequence>
<dbReference type="Pfam" id="PF01154">
    <property type="entry name" value="HMG_CoA_synt_N"/>
    <property type="match status" value="1"/>
</dbReference>
<evidence type="ECO:0000313" key="8">
    <source>
        <dbReference type="Proteomes" id="UP001281731"/>
    </source>
</evidence>
<dbReference type="RefSeq" id="WP_320756131.1">
    <property type="nucleotide sequence ID" value="NZ_JAWNGB010000001.1"/>
</dbReference>
<feature type="binding site" evidence="4">
    <location>
        <position position="144"/>
    </location>
    <ligand>
        <name>(3S)-3-hydroxy-3-methylglutaryl-CoA</name>
        <dbReference type="ChEBI" id="CHEBI:43074"/>
    </ligand>
</feature>
<dbReference type="EC" id="2.3.3.10" evidence="7"/>
<keyword evidence="2 7" id="KW-0808">Transferase</keyword>
<feature type="active site" description="Proton donor/acceptor" evidence="3">
    <location>
        <position position="80"/>
    </location>
</feature>
<feature type="domain" description="Hydroxymethylglutaryl-coenzyme A synthase C-terminal" evidence="6">
    <location>
        <begin position="175"/>
        <end position="265"/>
    </location>
</feature>
<dbReference type="GO" id="GO:0004421">
    <property type="term" value="F:hydroxymethylglutaryl-CoA synthase activity"/>
    <property type="evidence" value="ECO:0007669"/>
    <property type="project" value="UniProtKB-EC"/>
</dbReference>
<dbReference type="CDD" id="cd00827">
    <property type="entry name" value="init_cond_enzymes"/>
    <property type="match status" value="1"/>
</dbReference>
<accession>A0AAW9HJQ3</accession>
<dbReference type="GO" id="GO:0006084">
    <property type="term" value="P:acetyl-CoA metabolic process"/>
    <property type="evidence" value="ECO:0007669"/>
    <property type="project" value="InterPro"/>
</dbReference>
<evidence type="ECO:0000313" key="7">
    <source>
        <dbReference type="EMBL" id="MDY5154146.1"/>
    </source>
</evidence>
<dbReference type="PANTHER" id="PTHR43323">
    <property type="entry name" value="3-HYDROXY-3-METHYLGLUTARYL COENZYME A SYNTHASE"/>
    <property type="match status" value="1"/>
</dbReference>
<dbReference type="EMBL" id="JAWNGC010000001">
    <property type="protein sequence ID" value="MDY5154146.1"/>
    <property type="molecule type" value="Genomic_DNA"/>
</dbReference>
<dbReference type="SUPFAM" id="SSF53901">
    <property type="entry name" value="Thiolase-like"/>
    <property type="match status" value="2"/>
</dbReference>
<dbReference type="Gene3D" id="3.40.47.10">
    <property type="match status" value="1"/>
</dbReference>
<gene>
    <name evidence="7" type="ORF">R6G80_00150</name>
</gene>
<protein>
    <submittedName>
        <fullName evidence="7">Hydroxymethylglutaryl-CoA synthase</fullName>
        <ecNumber evidence="7">2.3.3.10</ecNumber>
    </submittedName>
</protein>